<keyword evidence="2" id="KW-0009">Actin-binding</keyword>
<organism evidence="5 6">
    <name type="scientific">Buddleja alternifolia</name>
    <dbReference type="NCBI Taxonomy" id="168488"/>
    <lineage>
        <taxon>Eukaryota</taxon>
        <taxon>Viridiplantae</taxon>
        <taxon>Streptophyta</taxon>
        <taxon>Embryophyta</taxon>
        <taxon>Tracheophyta</taxon>
        <taxon>Spermatophyta</taxon>
        <taxon>Magnoliopsida</taxon>
        <taxon>eudicotyledons</taxon>
        <taxon>Gunneridae</taxon>
        <taxon>Pentapetalae</taxon>
        <taxon>asterids</taxon>
        <taxon>lamiids</taxon>
        <taxon>Lamiales</taxon>
        <taxon>Scrophulariaceae</taxon>
        <taxon>Buddlejeae</taxon>
        <taxon>Buddleja</taxon>
    </lineage>
</organism>
<comment type="caution">
    <text evidence="5">The sequence shown here is derived from an EMBL/GenBank/DDBJ whole genome shotgun (WGS) entry which is preliminary data.</text>
</comment>
<keyword evidence="6" id="KW-1185">Reference proteome</keyword>
<dbReference type="InterPro" id="IPR029006">
    <property type="entry name" value="ADF-H/Gelsolin-like_dom_sf"/>
</dbReference>
<feature type="domain" description="ADF-H" evidence="4">
    <location>
        <begin position="272"/>
        <end position="376"/>
    </location>
</feature>
<dbReference type="InterPro" id="IPR002108">
    <property type="entry name" value="ADF-H"/>
</dbReference>
<protein>
    <recommendedName>
        <fullName evidence="4">ADF-H domain-containing protein</fullName>
    </recommendedName>
</protein>
<comment type="similarity">
    <text evidence="1">Belongs to the actin-binding proteins ADF family.</text>
</comment>
<dbReference type="Gene3D" id="3.40.20.10">
    <property type="entry name" value="Severin"/>
    <property type="match status" value="2"/>
</dbReference>
<sequence>MPATTFSTARFLFSLHSPTTAKLISSPASPSIGRGFHIGAFEETKSKENDKEEKQEAKMKLKTALMWSRKSLKNAMEEELLPVHPWPDLTKARLPATPKTSSLPATTFSTARFLFSPHSPTTAKLISSPASPSIGRGFHTVASEETKSKENDKEEKHEPKMKLKTAKLKLEEEEKIMRNLIGAIYLKKAKDDGRKAKEARRDEKKRPKMEALEAKKKALEEKKKEKAVTVTVTSHSSQVKVKVDDRSTITDSEVISTKKTVPNTASGMDVHDDCKLRFLELKAKRAHGFIVFKIEEKQKQVVVEKVGEATQNYEDFTASLSIDECRQSPDTSQVRSKKIYASSKDRFKRELDGIQVELQATDPTEMGLDVIQSRASKWKYPASELAKQGVKPGELLSFPKRRKKRYGNRL</sequence>
<dbReference type="GO" id="GO:0030042">
    <property type="term" value="P:actin filament depolymerization"/>
    <property type="evidence" value="ECO:0007669"/>
    <property type="project" value="InterPro"/>
</dbReference>
<dbReference type="EMBL" id="WHWC01000002">
    <property type="protein sequence ID" value="KAG8388509.1"/>
    <property type="molecule type" value="Genomic_DNA"/>
</dbReference>
<dbReference type="InterPro" id="IPR017904">
    <property type="entry name" value="ADF/Cofilin"/>
</dbReference>
<dbReference type="Pfam" id="PF00241">
    <property type="entry name" value="Cofilin_ADF"/>
    <property type="match status" value="2"/>
</dbReference>
<dbReference type="AlphaFoldDB" id="A0AAV6Y159"/>
<evidence type="ECO:0000256" key="2">
    <source>
        <dbReference type="ARBA" id="ARBA00023203"/>
    </source>
</evidence>
<dbReference type="GO" id="GO:0003779">
    <property type="term" value="F:actin binding"/>
    <property type="evidence" value="ECO:0007669"/>
    <property type="project" value="UniProtKB-KW"/>
</dbReference>
<proteinExistence type="inferred from homology"/>
<feature type="region of interest" description="Disordered" evidence="3">
    <location>
        <begin position="191"/>
        <end position="210"/>
    </location>
</feature>
<evidence type="ECO:0000313" key="5">
    <source>
        <dbReference type="EMBL" id="KAG8388509.1"/>
    </source>
</evidence>
<dbReference type="SMART" id="SM00102">
    <property type="entry name" value="ADF"/>
    <property type="match status" value="1"/>
</dbReference>
<feature type="region of interest" description="Disordered" evidence="3">
    <location>
        <begin position="126"/>
        <end position="160"/>
    </location>
</feature>
<feature type="compositionally biased region" description="Basic and acidic residues" evidence="3">
    <location>
        <begin position="142"/>
        <end position="160"/>
    </location>
</feature>
<evidence type="ECO:0000256" key="3">
    <source>
        <dbReference type="SAM" id="MobiDB-lite"/>
    </source>
</evidence>
<accession>A0AAV6Y159</accession>
<gene>
    <name evidence="5" type="ORF">BUALT_Bualt02G0133000</name>
</gene>
<dbReference type="CDD" id="cd11286">
    <property type="entry name" value="ADF_cofilin_like"/>
    <property type="match status" value="1"/>
</dbReference>
<dbReference type="GO" id="GO:0015629">
    <property type="term" value="C:actin cytoskeleton"/>
    <property type="evidence" value="ECO:0007669"/>
    <property type="project" value="InterPro"/>
</dbReference>
<evidence type="ECO:0000313" key="6">
    <source>
        <dbReference type="Proteomes" id="UP000826271"/>
    </source>
</evidence>
<reference evidence="5" key="1">
    <citation type="submission" date="2019-10" db="EMBL/GenBank/DDBJ databases">
        <authorList>
            <person name="Zhang R."/>
            <person name="Pan Y."/>
            <person name="Wang J."/>
            <person name="Ma R."/>
            <person name="Yu S."/>
        </authorList>
    </citation>
    <scope>NUCLEOTIDE SEQUENCE</scope>
    <source>
        <strain evidence="5">LA-IB0</strain>
        <tissue evidence="5">Leaf</tissue>
    </source>
</reference>
<evidence type="ECO:0000259" key="4">
    <source>
        <dbReference type="SMART" id="SM00102"/>
    </source>
</evidence>
<dbReference type="Proteomes" id="UP000826271">
    <property type="component" value="Unassembled WGS sequence"/>
</dbReference>
<name>A0AAV6Y159_9LAMI</name>
<dbReference type="SUPFAM" id="SSF55753">
    <property type="entry name" value="Actin depolymerizing proteins"/>
    <property type="match status" value="1"/>
</dbReference>
<evidence type="ECO:0000256" key="1">
    <source>
        <dbReference type="ARBA" id="ARBA00006844"/>
    </source>
</evidence>
<dbReference type="PANTHER" id="PTHR11913">
    <property type="entry name" value="COFILIN-RELATED"/>
    <property type="match status" value="1"/>
</dbReference>